<gene>
    <name evidence="2" type="ORF">LELG_02568</name>
</gene>
<feature type="compositionally biased region" description="Polar residues" evidence="1">
    <location>
        <begin position="66"/>
        <end position="75"/>
    </location>
</feature>
<proteinExistence type="predicted"/>
<evidence type="ECO:0000256" key="1">
    <source>
        <dbReference type="SAM" id="MobiDB-lite"/>
    </source>
</evidence>
<dbReference type="EMBL" id="CH981526">
    <property type="protein sequence ID" value="EDK44389.1"/>
    <property type="molecule type" value="Genomic_DNA"/>
</dbReference>
<organism evidence="2 3">
    <name type="scientific">Lodderomyces elongisporus (strain ATCC 11503 / CBS 2605 / JCM 1781 / NBRC 1676 / NRRL YB-4239)</name>
    <name type="common">Yeast</name>
    <name type="synonym">Saccharomyces elongisporus</name>
    <dbReference type="NCBI Taxonomy" id="379508"/>
    <lineage>
        <taxon>Eukaryota</taxon>
        <taxon>Fungi</taxon>
        <taxon>Dikarya</taxon>
        <taxon>Ascomycota</taxon>
        <taxon>Saccharomycotina</taxon>
        <taxon>Pichiomycetes</taxon>
        <taxon>Debaryomycetaceae</taxon>
        <taxon>Candida/Lodderomyces clade</taxon>
        <taxon>Lodderomyces</taxon>
    </lineage>
</organism>
<reference evidence="2 3" key="1">
    <citation type="journal article" date="2009" name="Nature">
        <title>Evolution of pathogenicity and sexual reproduction in eight Candida genomes.</title>
        <authorList>
            <person name="Butler G."/>
            <person name="Rasmussen M.D."/>
            <person name="Lin M.F."/>
            <person name="Santos M.A."/>
            <person name="Sakthikumar S."/>
            <person name="Munro C.A."/>
            <person name="Rheinbay E."/>
            <person name="Grabherr M."/>
            <person name="Forche A."/>
            <person name="Reedy J.L."/>
            <person name="Agrafioti I."/>
            <person name="Arnaud M.B."/>
            <person name="Bates S."/>
            <person name="Brown A.J."/>
            <person name="Brunke S."/>
            <person name="Costanzo M.C."/>
            <person name="Fitzpatrick D.A."/>
            <person name="de Groot P.W."/>
            <person name="Harris D."/>
            <person name="Hoyer L.L."/>
            <person name="Hube B."/>
            <person name="Klis F.M."/>
            <person name="Kodira C."/>
            <person name="Lennard N."/>
            <person name="Logue M.E."/>
            <person name="Martin R."/>
            <person name="Neiman A.M."/>
            <person name="Nikolaou E."/>
            <person name="Quail M.A."/>
            <person name="Quinn J."/>
            <person name="Santos M.C."/>
            <person name="Schmitzberger F.F."/>
            <person name="Sherlock G."/>
            <person name="Shah P."/>
            <person name="Silverstein K.A."/>
            <person name="Skrzypek M.S."/>
            <person name="Soll D."/>
            <person name="Staggs R."/>
            <person name="Stansfield I."/>
            <person name="Stumpf M.P."/>
            <person name="Sudbery P.E."/>
            <person name="Srikantha T."/>
            <person name="Zeng Q."/>
            <person name="Berman J."/>
            <person name="Berriman M."/>
            <person name="Heitman J."/>
            <person name="Gow N.A."/>
            <person name="Lorenz M.C."/>
            <person name="Birren B.W."/>
            <person name="Kellis M."/>
            <person name="Cuomo C.A."/>
        </authorList>
    </citation>
    <scope>NUCLEOTIDE SEQUENCE [LARGE SCALE GENOMIC DNA]</scope>
    <source>
        <strain evidence="3">ATCC 11503 / BCRC 21390 / CBS 2605 / JCM 1781 / NBRC 1676 / NRRL YB-4239</strain>
    </source>
</reference>
<feature type="compositionally biased region" description="Polar residues" evidence="1">
    <location>
        <begin position="24"/>
        <end position="33"/>
    </location>
</feature>
<evidence type="ECO:0000313" key="2">
    <source>
        <dbReference type="EMBL" id="EDK44389.1"/>
    </source>
</evidence>
<dbReference type="PANTHER" id="PTHR28265:SF1">
    <property type="entry name" value="MAINTENANCE OF TELOMERE CAPPING PROTEIN 1"/>
    <property type="match status" value="1"/>
</dbReference>
<protein>
    <recommendedName>
        <fullName evidence="4">Maintenance of telomere capping protein 1</fullName>
    </recommendedName>
</protein>
<keyword evidence="3" id="KW-1185">Reference proteome</keyword>
<feature type="compositionally biased region" description="Basic and acidic residues" evidence="1">
    <location>
        <begin position="323"/>
        <end position="349"/>
    </location>
</feature>
<dbReference type="InParanoid" id="A5DYY1"/>
<dbReference type="STRING" id="379508.A5DYY1"/>
<dbReference type="KEGG" id="lel:PVL30_003401"/>
<dbReference type="Pfam" id="PF10310">
    <property type="entry name" value="DUF5427"/>
    <property type="match status" value="1"/>
</dbReference>
<dbReference type="eggNOG" id="ENOG502QU4J">
    <property type="taxonomic scope" value="Eukaryota"/>
</dbReference>
<name>A5DYY1_LODEL</name>
<dbReference type="AlphaFoldDB" id="A5DYY1"/>
<dbReference type="OrthoDB" id="5594977at2759"/>
<feature type="region of interest" description="Disordered" evidence="1">
    <location>
        <begin position="323"/>
        <end position="361"/>
    </location>
</feature>
<dbReference type="GeneID" id="5233042"/>
<dbReference type="HOGENOM" id="CLU_042692_0_0_1"/>
<sequence length="497" mass="55924">MSDPEDVLDFLNSLPETKNKANAPRSSLETTKSTSKDDEIFEFLDEIAQHELLKPKKKLVPKQKEGTSSTTTIPASIQKAKPQEEKAASAPLPHSSADKNPYEEQNQSGKKVANQDKGQEEQAEEDLPNPIASISNWWSREGTQKVTNLWGAITSNAERISETTYQIASQTTNQINERSKQIDRDQIEQHVGQLGSRLNGILSSISQQIKQGLELDDVDEVLNVLIVSDIVNLQYLEDIVRENFEAVMDQVQGRIGVGVHEFYKPHGELKVNSDDIGATNVNTDASDGRVSLGTFYGKLIDGEKLALANLENAIREYKKAEITKEKEEKEQEKEEKEEKEEKKTAKNGEKEEDGEEIDDDKEMLKSNIFLAVQPISVGKPVQQRQGEEGKEEAKVVEENASTQDLIIESHNAESFSFTLILNDITNNITITTRTQPFPLRWAQWLDGEKLRNVRNEAVEEEDESVDPKEWVKDWIRQGLNLGVGVLAQEYVIKRMGI</sequence>
<feature type="region of interest" description="Disordered" evidence="1">
    <location>
        <begin position="1"/>
        <end position="38"/>
    </location>
</feature>
<feature type="compositionally biased region" description="Acidic residues" evidence="1">
    <location>
        <begin position="350"/>
        <end position="361"/>
    </location>
</feature>
<evidence type="ECO:0000313" key="3">
    <source>
        <dbReference type="Proteomes" id="UP000001996"/>
    </source>
</evidence>
<dbReference type="Proteomes" id="UP000001996">
    <property type="component" value="Unassembled WGS sequence"/>
</dbReference>
<dbReference type="FunCoup" id="A5DYY1">
    <property type="interactions" value="22"/>
</dbReference>
<feature type="region of interest" description="Disordered" evidence="1">
    <location>
        <begin position="52"/>
        <end position="136"/>
    </location>
</feature>
<dbReference type="OMA" id="RIHLVHD"/>
<dbReference type="VEuPathDB" id="FungiDB:LELG_02568"/>
<evidence type="ECO:0008006" key="4">
    <source>
        <dbReference type="Google" id="ProtNLM"/>
    </source>
</evidence>
<accession>A5DYY1</accession>
<dbReference type="PANTHER" id="PTHR28265">
    <property type="entry name" value="MAINTENANCE OF TELOMERE CAPPING PROTEIN 1"/>
    <property type="match status" value="1"/>
</dbReference>
<dbReference type="InterPro" id="IPR018814">
    <property type="entry name" value="DUF5427"/>
</dbReference>